<dbReference type="AlphaFoldDB" id="A0A9W9ENS4"/>
<sequence>MLFVSALLFRFLEEMTEPADKECRSHVMSAELLLRILDDNLCSSLLTDAALIVVLRQDIFIANLTQRPVGPLANRCNIDRSLTPTSDVMWAYRIMSHAAEITNFVYSEESDRSTPTWDKLMAYAKDWENCRPNSFTPLFQSQTAPPTFPNPVFASDCHVAGHQYLGLCRILLLACDPHIPMLGMNGMRMLQERDEKTRDYVRDICGTAMANSECFPAVSTAGLVIGMCGEMFSDPEETGVLLELIAGAEGHLRWHHLKSKESLQRFWGLSGS</sequence>
<dbReference type="RefSeq" id="XP_056469920.1">
    <property type="nucleotide sequence ID" value="XM_056622504.1"/>
</dbReference>
<accession>A0A9W9ENS4</accession>
<evidence type="ECO:0000313" key="3">
    <source>
        <dbReference type="Proteomes" id="UP001149074"/>
    </source>
</evidence>
<organism evidence="2 3">
    <name type="scientific">Penicillium argentinense</name>
    <dbReference type="NCBI Taxonomy" id="1131581"/>
    <lineage>
        <taxon>Eukaryota</taxon>
        <taxon>Fungi</taxon>
        <taxon>Dikarya</taxon>
        <taxon>Ascomycota</taxon>
        <taxon>Pezizomycotina</taxon>
        <taxon>Eurotiomycetes</taxon>
        <taxon>Eurotiomycetidae</taxon>
        <taxon>Eurotiales</taxon>
        <taxon>Aspergillaceae</taxon>
        <taxon>Penicillium</taxon>
    </lineage>
</organism>
<keyword evidence="3" id="KW-1185">Reference proteome</keyword>
<feature type="chain" id="PRO_5040856655" evidence="1">
    <location>
        <begin position="19"/>
        <end position="272"/>
    </location>
</feature>
<gene>
    <name evidence="2" type="ORF">N7532_010013</name>
</gene>
<reference evidence="2" key="1">
    <citation type="submission" date="2022-11" db="EMBL/GenBank/DDBJ databases">
        <authorList>
            <person name="Petersen C."/>
        </authorList>
    </citation>
    <scope>NUCLEOTIDE SEQUENCE</scope>
    <source>
        <strain evidence="2">IBT 30761</strain>
    </source>
</reference>
<comment type="caution">
    <text evidence="2">The sequence shown here is derived from an EMBL/GenBank/DDBJ whole genome shotgun (WGS) entry which is preliminary data.</text>
</comment>
<feature type="signal peptide" evidence="1">
    <location>
        <begin position="1"/>
        <end position="18"/>
    </location>
</feature>
<protein>
    <submittedName>
        <fullName evidence="2">Uncharacterized protein</fullName>
    </submittedName>
</protein>
<evidence type="ECO:0000313" key="2">
    <source>
        <dbReference type="EMBL" id="KAJ5085242.1"/>
    </source>
</evidence>
<reference evidence="2" key="2">
    <citation type="journal article" date="2023" name="IMA Fungus">
        <title>Comparative genomic study of the Penicillium genus elucidates a diverse pangenome and 15 lateral gene transfer events.</title>
        <authorList>
            <person name="Petersen C."/>
            <person name="Sorensen T."/>
            <person name="Nielsen M.R."/>
            <person name="Sondergaard T.E."/>
            <person name="Sorensen J.L."/>
            <person name="Fitzpatrick D.A."/>
            <person name="Frisvad J.C."/>
            <person name="Nielsen K.L."/>
        </authorList>
    </citation>
    <scope>NUCLEOTIDE SEQUENCE</scope>
    <source>
        <strain evidence="2">IBT 30761</strain>
    </source>
</reference>
<name>A0A9W9ENS4_9EURO</name>
<dbReference type="OrthoDB" id="4333045at2759"/>
<dbReference type="Proteomes" id="UP001149074">
    <property type="component" value="Unassembled WGS sequence"/>
</dbReference>
<proteinExistence type="predicted"/>
<evidence type="ECO:0000256" key="1">
    <source>
        <dbReference type="SAM" id="SignalP"/>
    </source>
</evidence>
<dbReference type="EMBL" id="JAPQKI010000010">
    <property type="protein sequence ID" value="KAJ5085242.1"/>
    <property type="molecule type" value="Genomic_DNA"/>
</dbReference>
<keyword evidence="1" id="KW-0732">Signal</keyword>
<dbReference type="GeneID" id="81361483"/>